<feature type="transmembrane region" description="Helical" evidence="2">
    <location>
        <begin position="172"/>
        <end position="195"/>
    </location>
</feature>
<feature type="transmembrane region" description="Helical" evidence="2">
    <location>
        <begin position="150"/>
        <end position="166"/>
    </location>
</feature>
<proteinExistence type="inferred from homology"/>
<accession>A0A1I4K9L8</accession>
<keyword evidence="2" id="KW-0812">Transmembrane</keyword>
<reference evidence="5" key="1">
    <citation type="submission" date="2016-10" db="EMBL/GenBank/DDBJ databases">
        <authorList>
            <person name="Varghese N."/>
            <person name="Submissions S."/>
        </authorList>
    </citation>
    <scope>NUCLEOTIDE SEQUENCE [LARGE SCALE GENOMIC DNA]</scope>
    <source>
        <strain evidence="5">DSM 13327</strain>
    </source>
</reference>
<organism evidence="4 5">
    <name type="scientific">Pelosinus propionicus DSM 13327</name>
    <dbReference type="NCBI Taxonomy" id="1123291"/>
    <lineage>
        <taxon>Bacteria</taxon>
        <taxon>Bacillati</taxon>
        <taxon>Bacillota</taxon>
        <taxon>Negativicutes</taxon>
        <taxon>Selenomonadales</taxon>
        <taxon>Sporomusaceae</taxon>
        <taxon>Pelosinus</taxon>
    </lineage>
</organism>
<evidence type="ECO:0000256" key="2">
    <source>
        <dbReference type="SAM" id="Phobius"/>
    </source>
</evidence>
<protein>
    <submittedName>
        <fullName evidence="4">EamA-like transporter family protein</fullName>
    </submittedName>
</protein>
<evidence type="ECO:0000313" key="5">
    <source>
        <dbReference type="Proteomes" id="UP000199520"/>
    </source>
</evidence>
<dbReference type="InterPro" id="IPR037185">
    <property type="entry name" value="EmrE-like"/>
</dbReference>
<dbReference type="OrthoDB" id="157232at2"/>
<feature type="transmembrane region" description="Helical" evidence="2">
    <location>
        <begin position="6"/>
        <end position="23"/>
    </location>
</feature>
<keyword evidence="2" id="KW-1133">Transmembrane helix</keyword>
<name>A0A1I4K9L8_9FIRM</name>
<feature type="transmembrane region" description="Helical" evidence="2">
    <location>
        <begin position="59"/>
        <end position="80"/>
    </location>
</feature>
<feature type="transmembrane region" description="Helical" evidence="2">
    <location>
        <begin position="216"/>
        <end position="236"/>
    </location>
</feature>
<feature type="domain" description="EamA" evidence="3">
    <location>
        <begin position="4"/>
        <end position="136"/>
    </location>
</feature>
<keyword evidence="2" id="KW-0472">Membrane</keyword>
<dbReference type="GO" id="GO:0016020">
    <property type="term" value="C:membrane"/>
    <property type="evidence" value="ECO:0007669"/>
    <property type="project" value="InterPro"/>
</dbReference>
<keyword evidence="5" id="KW-1185">Reference proteome</keyword>
<dbReference type="SUPFAM" id="SSF103481">
    <property type="entry name" value="Multidrug resistance efflux transporter EmrE"/>
    <property type="match status" value="1"/>
</dbReference>
<evidence type="ECO:0000259" key="3">
    <source>
        <dbReference type="Pfam" id="PF00892"/>
    </source>
</evidence>
<dbReference type="RefSeq" id="WP_090936431.1">
    <property type="nucleotide sequence ID" value="NZ_FOTS01000016.1"/>
</dbReference>
<dbReference type="Gene3D" id="1.10.3730.20">
    <property type="match status" value="1"/>
</dbReference>
<dbReference type="Proteomes" id="UP000199520">
    <property type="component" value="Unassembled WGS sequence"/>
</dbReference>
<dbReference type="AlphaFoldDB" id="A0A1I4K9L8"/>
<sequence length="286" mass="30792">MTGSAIVLILFAAFGHATWNYLAKKACGGTAFIWLFAALSTLLYLPLALWIIVIQKPNIGWHQLGFMLGSAILHSLYYIMLDKGYRIGDLSVIYPLARGTGPMLSTIAAIVFLDEHPSAIALVGTVLIGLGIVVITGNPFKLADPTARKPMIFAILCGTMIAGYTLSDKLAVSTFLIPPLLLDWSANLGRVFLLTPYAFKNWDKIKDQWTRHKMEAISVAILCPLAYILVLTAMVFNPVSYIAPAREVSILIGTAMGARLLSEGNIKIRAIGASAMVIGLGALSIG</sequence>
<dbReference type="EMBL" id="FOTS01000016">
    <property type="protein sequence ID" value="SFL75206.1"/>
    <property type="molecule type" value="Genomic_DNA"/>
</dbReference>
<feature type="transmembrane region" description="Helical" evidence="2">
    <location>
        <begin position="119"/>
        <end position="138"/>
    </location>
</feature>
<comment type="similarity">
    <text evidence="1">Belongs to the EamA transporter family.</text>
</comment>
<feature type="transmembrane region" description="Helical" evidence="2">
    <location>
        <begin position="92"/>
        <end position="113"/>
    </location>
</feature>
<dbReference type="Pfam" id="PF00892">
    <property type="entry name" value="EamA"/>
    <property type="match status" value="1"/>
</dbReference>
<evidence type="ECO:0000256" key="1">
    <source>
        <dbReference type="ARBA" id="ARBA00007362"/>
    </source>
</evidence>
<feature type="transmembrane region" description="Helical" evidence="2">
    <location>
        <begin position="32"/>
        <end position="53"/>
    </location>
</feature>
<evidence type="ECO:0000313" key="4">
    <source>
        <dbReference type="EMBL" id="SFL75206.1"/>
    </source>
</evidence>
<dbReference type="STRING" id="1123291.SAMN04490355_101657"/>
<dbReference type="InterPro" id="IPR000620">
    <property type="entry name" value="EamA_dom"/>
</dbReference>
<gene>
    <name evidence="4" type="ORF">SAMN04490355_101657</name>
</gene>